<name>A0A431VH08_9PROT</name>
<evidence type="ECO:0000259" key="12">
    <source>
        <dbReference type="Pfam" id="PF12019"/>
    </source>
</evidence>
<dbReference type="Pfam" id="PF07963">
    <property type="entry name" value="N_methyl"/>
    <property type="match status" value="1"/>
</dbReference>
<sequence length="177" mass="17863">MAAKAARARMKTSATDRPPPRAGQDGFTLLELLVTLTLAGLLLALVPALSGQGGDRARLNAGARSVAAALALARSDAVMRNADSAFVLDLEQRRFGVAGSTLTGSALDGALDPGLAVTMTAGAAASTARGLIRFHPNGGSDGGDVTLRNPAGAVTLRVDWLTGAVSVRPHAGDGRRA</sequence>
<accession>A0A431VH08</accession>
<reference evidence="13 14" key="1">
    <citation type="submission" date="2018-12" db="EMBL/GenBank/DDBJ databases">
        <authorList>
            <person name="Yang Y."/>
        </authorList>
    </citation>
    <scope>NUCLEOTIDE SEQUENCE [LARGE SCALE GENOMIC DNA]</scope>
    <source>
        <strain evidence="13 14">L-25-5w-1</strain>
    </source>
</reference>
<comment type="subcellular location">
    <subcellularLocation>
        <location evidence="1">Cell inner membrane</location>
        <topology evidence="1">Single-pass membrane protein</topology>
    </subcellularLocation>
</comment>
<dbReference type="InterPro" id="IPR045584">
    <property type="entry name" value="Pilin-like"/>
</dbReference>
<evidence type="ECO:0000256" key="4">
    <source>
        <dbReference type="ARBA" id="ARBA00022481"/>
    </source>
</evidence>
<feature type="domain" description="General secretion pathway GspH" evidence="12">
    <location>
        <begin position="63"/>
        <end position="160"/>
    </location>
</feature>
<protein>
    <recommendedName>
        <fullName evidence="2">Type II secretion system protein H</fullName>
    </recommendedName>
    <alternativeName>
        <fullName evidence="10">General secretion pathway protein H</fullName>
    </alternativeName>
</protein>
<evidence type="ECO:0000256" key="2">
    <source>
        <dbReference type="ARBA" id="ARBA00021549"/>
    </source>
</evidence>
<evidence type="ECO:0000256" key="9">
    <source>
        <dbReference type="ARBA" id="ARBA00025772"/>
    </source>
</evidence>
<comment type="similarity">
    <text evidence="9">Belongs to the GSP H family.</text>
</comment>
<evidence type="ECO:0000313" key="13">
    <source>
        <dbReference type="EMBL" id="RTR20186.1"/>
    </source>
</evidence>
<comment type="caution">
    <text evidence="13">The sequence shown here is derived from an EMBL/GenBank/DDBJ whole genome shotgun (WGS) entry which is preliminary data.</text>
</comment>
<evidence type="ECO:0000256" key="6">
    <source>
        <dbReference type="ARBA" id="ARBA00022692"/>
    </source>
</evidence>
<evidence type="ECO:0000256" key="5">
    <source>
        <dbReference type="ARBA" id="ARBA00022519"/>
    </source>
</evidence>
<dbReference type="EMBL" id="RXMA01000009">
    <property type="protein sequence ID" value="RTR20186.1"/>
    <property type="molecule type" value="Genomic_DNA"/>
</dbReference>
<evidence type="ECO:0000256" key="3">
    <source>
        <dbReference type="ARBA" id="ARBA00022475"/>
    </source>
</evidence>
<keyword evidence="8" id="KW-0472">Membrane</keyword>
<dbReference type="AlphaFoldDB" id="A0A431VH08"/>
<dbReference type="GO" id="GO:0005886">
    <property type="term" value="C:plasma membrane"/>
    <property type="evidence" value="ECO:0007669"/>
    <property type="project" value="UniProtKB-SubCell"/>
</dbReference>
<dbReference type="Gene3D" id="3.30.700.10">
    <property type="entry name" value="Glycoprotein, Type 4 Pilin"/>
    <property type="match status" value="1"/>
</dbReference>
<evidence type="ECO:0000256" key="1">
    <source>
        <dbReference type="ARBA" id="ARBA00004377"/>
    </source>
</evidence>
<keyword evidence="3" id="KW-1003">Cell membrane</keyword>
<dbReference type="GO" id="GO:0015627">
    <property type="term" value="C:type II protein secretion system complex"/>
    <property type="evidence" value="ECO:0007669"/>
    <property type="project" value="InterPro"/>
</dbReference>
<dbReference type="GO" id="GO:0015628">
    <property type="term" value="P:protein secretion by the type II secretion system"/>
    <property type="evidence" value="ECO:0007669"/>
    <property type="project" value="InterPro"/>
</dbReference>
<gene>
    <name evidence="13" type="ORF">EJ903_11640</name>
</gene>
<keyword evidence="6" id="KW-0812">Transmembrane</keyword>
<evidence type="ECO:0000256" key="11">
    <source>
        <dbReference type="SAM" id="MobiDB-lite"/>
    </source>
</evidence>
<keyword evidence="5" id="KW-0997">Cell inner membrane</keyword>
<dbReference type="Pfam" id="PF12019">
    <property type="entry name" value="GspH"/>
    <property type="match status" value="1"/>
</dbReference>
<dbReference type="NCBIfam" id="TIGR02532">
    <property type="entry name" value="IV_pilin_GFxxxE"/>
    <property type="match status" value="1"/>
</dbReference>
<evidence type="ECO:0000313" key="14">
    <source>
        <dbReference type="Proteomes" id="UP000277007"/>
    </source>
</evidence>
<dbReference type="SUPFAM" id="SSF54523">
    <property type="entry name" value="Pili subunits"/>
    <property type="match status" value="1"/>
</dbReference>
<keyword evidence="14" id="KW-1185">Reference proteome</keyword>
<evidence type="ECO:0000256" key="10">
    <source>
        <dbReference type="ARBA" id="ARBA00030775"/>
    </source>
</evidence>
<keyword evidence="4" id="KW-0488">Methylation</keyword>
<organism evidence="13 14">
    <name type="scientific">Azospirillum griseum</name>
    <dbReference type="NCBI Taxonomy" id="2496639"/>
    <lineage>
        <taxon>Bacteria</taxon>
        <taxon>Pseudomonadati</taxon>
        <taxon>Pseudomonadota</taxon>
        <taxon>Alphaproteobacteria</taxon>
        <taxon>Rhodospirillales</taxon>
        <taxon>Azospirillaceae</taxon>
        <taxon>Azospirillum</taxon>
    </lineage>
</organism>
<dbReference type="InterPro" id="IPR022346">
    <property type="entry name" value="T2SS_GspH"/>
</dbReference>
<proteinExistence type="inferred from homology"/>
<feature type="region of interest" description="Disordered" evidence="11">
    <location>
        <begin position="1"/>
        <end position="22"/>
    </location>
</feature>
<dbReference type="InterPro" id="IPR012902">
    <property type="entry name" value="N_methyl_site"/>
</dbReference>
<evidence type="ECO:0000256" key="7">
    <source>
        <dbReference type="ARBA" id="ARBA00022989"/>
    </source>
</evidence>
<feature type="compositionally biased region" description="Basic residues" evidence="11">
    <location>
        <begin position="1"/>
        <end position="10"/>
    </location>
</feature>
<evidence type="ECO:0000256" key="8">
    <source>
        <dbReference type="ARBA" id="ARBA00023136"/>
    </source>
</evidence>
<keyword evidence="7" id="KW-1133">Transmembrane helix</keyword>
<dbReference type="Proteomes" id="UP000277007">
    <property type="component" value="Unassembled WGS sequence"/>
</dbReference>